<keyword evidence="5" id="KW-1185">Reference proteome</keyword>
<reference evidence="4 5" key="1">
    <citation type="journal article" date="2021" name="J. Hered.">
        <title>A chromosome-level genome assembly of the parasitoid wasp, Cotesia glomerata (Hymenoptera: Braconidae).</title>
        <authorList>
            <person name="Pinto B.J."/>
            <person name="Weis J.J."/>
            <person name="Gamble T."/>
            <person name="Ode P.J."/>
            <person name="Paul R."/>
            <person name="Zaspel J.M."/>
        </authorList>
    </citation>
    <scope>NUCLEOTIDE SEQUENCE [LARGE SCALE GENOMIC DNA]</scope>
    <source>
        <strain evidence="4">CgM1</strain>
    </source>
</reference>
<feature type="compositionally biased region" description="Polar residues" evidence="2">
    <location>
        <begin position="57"/>
        <end position="77"/>
    </location>
</feature>
<dbReference type="PROSITE" id="PS50913">
    <property type="entry name" value="GRIP"/>
    <property type="match status" value="1"/>
</dbReference>
<feature type="coiled-coil region" evidence="1">
    <location>
        <begin position="434"/>
        <end position="521"/>
    </location>
</feature>
<feature type="coiled-coil region" evidence="1">
    <location>
        <begin position="242"/>
        <end position="276"/>
    </location>
</feature>
<evidence type="ECO:0000256" key="1">
    <source>
        <dbReference type="SAM" id="Coils"/>
    </source>
</evidence>
<feature type="compositionally biased region" description="Low complexity" evidence="2">
    <location>
        <begin position="338"/>
        <end position="364"/>
    </location>
</feature>
<dbReference type="Pfam" id="PF01465">
    <property type="entry name" value="GRIP"/>
    <property type="match status" value="1"/>
</dbReference>
<proteinExistence type="predicted"/>
<feature type="domain" description="GRIP" evidence="3">
    <location>
        <begin position="616"/>
        <end position="664"/>
    </location>
</feature>
<dbReference type="AlphaFoldDB" id="A0AAV7J4Y9"/>
<organism evidence="4 5">
    <name type="scientific">Cotesia glomerata</name>
    <name type="common">Lepidopteran parasitic wasp</name>
    <name type="synonym">Apanteles glomeratus</name>
    <dbReference type="NCBI Taxonomy" id="32391"/>
    <lineage>
        <taxon>Eukaryota</taxon>
        <taxon>Metazoa</taxon>
        <taxon>Ecdysozoa</taxon>
        <taxon>Arthropoda</taxon>
        <taxon>Hexapoda</taxon>
        <taxon>Insecta</taxon>
        <taxon>Pterygota</taxon>
        <taxon>Neoptera</taxon>
        <taxon>Endopterygota</taxon>
        <taxon>Hymenoptera</taxon>
        <taxon>Apocrita</taxon>
        <taxon>Ichneumonoidea</taxon>
        <taxon>Braconidae</taxon>
        <taxon>Microgastrinae</taxon>
        <taxon>Cotesia</taxon>
    </lineage>
</organism>
<accession>A0AAV7J4Y9</accession>
<protein>
    <recommendedName>
        <fullName evidence="3">GRIP domain-containing protein</fullName>
    </recommendedName>
</protein>
<name>A0AAV7J4Y9_COTGL</name>
<evidence type="ECO:0000313" key="4">
    <source>
        <dbReference type="EMBL" id="KAH0564400.1"/>
    </source>
</evidence>
<feature type="region of interest" description="Disordered" evidence="2">
    <location>
        <begin position="1"/>
        <end position="98"/>
    </location>
</feature>
<dbReference type="InterPro" id="IPR000237">
    <property type="entry name" value="GRIP_dom"/>
</dbReference>
<feature type="region of interest" description="Disordered" evidence="2">
    <location>
        <begin position="289"/>
        <end position="365"/>
    </location>
</feature>
<feature type="compositionally biased region" description="Polar residues" evidence="2">
    <location>
        <begin position="297"/>
        <end position="309"/>
    </location>
</feature>
<evidence type="ECO:0000313" key="5">
    <source>
        <dbReference type="Proteomes" id="UP000826195"/>
    </source>
</evidence>
<feature type="compositionally biased region" description="Low complexity" evidence="2">
    <location>
        <begin position="28"/>
        <end position="42"/>
    </location>
</feature>
<dbReference type="EMBL" id="JAHXZJ010000002">
    <property type="protein sequence ID" value="KAH0564400.1"/>
    <property type="molecule type" value="Genomic_DNA"/>
</dbReference>
<feature type="compositionally biased region" description="Polar residues" evidence="2">
    <location>
        <begin position="13"/>
        <end position="25"/>
    </location>
</feature>
<gene>
    <name evidence="4" type="ORF">KQX54_011886</name>
</gene>
<keyword evidence="1" id="KW-0175">Coiled coil</keyword>
<feature type="compositionally biased region" description="Polar residues" evidence="2">
    <location>
        <begin position="320"/>
        <end position="330"/>
    </location>
</feature>
<sequence>MVQQRSERAPSSLRLNQSESLTSGTRAPMTSPTSQPSSPRQMGVNGNSPLGAGTPEAHSTLNSSMSPGAGSGNSNADSRIPRPSPTALRRSASMRVRGERVQNIRTTGSLGPGSLSHHHNQHHYHRHNHISHQTEIFPAITENGLDSPRHRSLSLSLTPARPRLGHAALNISGTGESLLSSGAGDDSDVDSVKSYGSAYSTASACDHAHFALNGTTWSGRSRKYVVHCSNYNGDTEQYLTPTQRAARQVRKLQSLLSEARKKVEEKDREILRLTKEVVELRLYKASLNSPDERTDSSEALTVRENNPFSPESPCKDLPEESSNSEIQSPRTPDKSHLATDNSSTNNNNNSNNNNADSTPTNNNSVNEFGECLVSLADSGHFEDDSIHSKDSVLGASTVDGTVGARDTKSVALSRSNNPKTLSDEESKKIVDLYEQRIEEMHRRHIDELQELKEKHNDKVESLLNQLSEVNTRYCELRPSLDTAEVKVRDLEAELERTKTQLEEQKALFEEQEERNKQMYLKMYAKGQEAARLELNDPATEQAPETPNVTVTELLQQLSVTQAELENVKGTNYLPHLHISVARSQCLLSAQEAVSLWVLATRKAMYRRIIESRNKAAIDPEITLQFLKSAIYYFLTDKENHHGHLNAIESILGFTDNEKLNIDRIYGSSRK</sequence>
<evidence type="ECO:0000256" key="2">
    <source>
        <dbReference type="SAM" id="MobiDB-lite"/>
    </source>
</evidence>
<comment type="caution">
    <text evidence="4">The sequence shown here is derived from an EMBL/GenBank/DDBJ whole genome shotgun (WGS) entry which is preliminary data.</text>
</comment>
<dbReference type="Proteomes" id="UP000826195">
    <property type="component" value="Unassembled WGS sequence"/>
</dbReference>
<evidence type="ECO:0000259" key="3">
    <source>
        <dbReference type="PROSITE" id="PS50913"/>
    </source>
</evidence>